<evidence type="ECO:0000313" key="6">
    <source>
        <dbReference type="EMBL" id="SDI16932.1"/>
    </source>
</evidence>
<evidence type="ECO:0000256" key="1">
    <source>
        <dbReference type="ARBA" id="ARBA00006962"/>
    </source>
</evidence>
<dbReference type="STRING" id="633440.SAMN05421869_104456"/>
<evidence type="ECO:0000259" key="4">
    <source>
        <dbReference type="Pfam" id="PF06722"/>
    </source>
</evidence>
<comment type="similarity">
    <text evidence="1">Belongs to the glycosyltransferase 28 family.</text>
</comment>
<dbReference type="Gene3D" id="3.40.50.2000">
    <property type="entry name" value="Glycogen Phosphorylase B"/>
    <property type="match status" value="4"/>
</dbReference>
<evidence type="ECO:0000313" key="7">
    <source>
        <dbReference type="Proteomes" id="UP000199202"/>
    </source>
</evidence>
<evidence type="ECO:0000256" key="2">
    <source>
        <dbReference type="ARBA" id="ARBA00022676"/>
    </source>
</evidence>
<feature type="domain" description="Erythromycin biosynthesis protein CIII-like C-terminal" evidence="4">
    <location>
        <begin position="273"/>
        <end position="348"/>
    </location>
</feature>
<dbReference type="InterPro" id="IPR048284">
    <property type="entry name" value="EryCIII-like_N"/>
</dbReference>
<evidence type="ECO:0000256" key="3">
    <source>
        <dbReference type="ARBA" id="ARBA00022679"/>
    </source>
</evidence>
<keyword evidence="2" id="KW-0328">Glycosyltransferase</keyword>
<accession>A0A1G8IDK8</accession>
<dbReference type="InterPro" id="IPR010610">
    <property type="entry name" value="EryCIII-like_C"/>
</dbReference>
<dbReference type="InterPro" id="IPR050426">
    <property type="entry name" value="Glycosyltransferase_28"/>
</dbReference>
<dbReference type="CDD" id="cd03784">
    <property type="entry name" value="GT1_Gtf-like"/>
    <property type="match status" value="1"/>
</dbReference>
<dbReference type="AlphaFoldDB" id="A0A1G8IDK8"/>
<dbReference type="Pfam" id="PF21036">
    <property type="entry name" value="EryCIII-like_N"/>
    <property type="match status" value="1"/>
</dbReference>
<protein>
    <submittedName>
        <fullName evidence="6">Glycosyltransferase</fullName>
    </submittedName>
</protein>
<dbReference type="GO" id="GO:0016758">
    <property type="term" value="F:hexosyltransferase activity"/>
    <property type="evidence" value="ECO:0007669"/>
    <property type="project" value="UniProtKB-ARBA"/>
</dbReference>
<keyword evidence="7" id="KW-1185">Reference proteome</keyword>
<dbReference type="Pfam" id="PF06722">
    <property type="entry name" value="EryCIII-like_C"/>
    <property type="match status" value="1"/>
</dbReference>
<gene>
    <name evidence="6" type="ORF">SAMN05421869_104456</name>
</gene>
<dbReference type="GO" id="GO:0017000">
    <property type="term" value="P:antibiotic biosynthetic process"/>
    <property type="evidence" value="ECO:0007669"/>
    <property type="project" value="UniProtKB-ARBA"/>
</dbReference>
<reference evidence="6 7" key="1">
    <citation type="submission" date="2016-10" db="EMBL/GenBank/DDBJ databases">
        <authorList>
            <person name="de Groot N.N."/>
        </authorList>
    </citation>
    <scope>NUCLEOTIDE SEQUENCE [LARGE SCALE GENOMIC DNA]</scope>
    <source>
        <strain evidence="6 7">CGMCC 4.6533</strain>
    </source>
</reference>
<keyword evidence="3 6" id="KW-0808">Transferase</keyword>
<sequence length="468" mass="52134">MRVLFTVYPSHAHFWPIVPTAWALQSAGHEVRVASHARFTDSIKVAGLTPVALGDPSIDEARMRPDAKAPARPEEVLRYADVLKLDDEEREHWIAYFQWLLNPISDYVRVDLPYAAELVGFARAWQPDLVIWDPTFGCGAVAARASGAAHARFLLGPDYLAWSMDRLAERRQDLVSAGLAEHPHADLVRPLAEQYGTEADYELLHGQWSLDPMPPGMRLPTSTIKLPMRYVPFTGVDVLPEWLYAKPERPRVALTLGESTRRFIKGDWGRSPKILDAVADLDVEVIATLNTLQLEGIEDVPDNVRIIEWVTLTNLLPTCSAIIHHGGIGTFAAACAAKVPQIVCDTGETLMMQPVEVDPRTMEDGTYRVGFEFGVNEDVVETVTTWELPNKKLEATPTSDYVLSRGAGARLNHVTQSVDEIRELILKVTSDPSYQLGAQAVYDEWLSLPSPADIVPSLERLTAQHRRR</sequence>
<dbReference type="PANTHER" id="PTHR48050">
    <property type="entry name" value="STEROL 3-BETA-GLUCOSYLTRANSFERASE"/>
    <property type="match status" value="1"/>
</dbReference>
<name>A0A1G8IDK8_9ACTN</name>
<evidence type="ECO:0000259" key="5">
    <source>
        <dbReference type="Pfam" id="PF21036"/>
    </source>
</evidence>
<dbReference type="GO" id="GO:0008194">
    <property type="term" value="F:UDP-glycosyltransferase activity"/>
    <property type="evidence" value="ECO:0007669"/>
    <property type="project" value="InterPro"/>
</dbReference>
<dbReference type="PANTHER" id="PTHR48050:SF13">
    <property type="entry name" value="STEROL 3-BETA-GLUCOSYLTRANSFERASE UGT80A2"/>
    <property type="match status" value="1"/>
</dbReference>
<dbReference type="SUPFAM" id="SSF53756">
    <property type="entry name" value="UDP-Glycosyltransferase/glycogen phosphorylase"/>
    <property type="match status" value="2"/>
</dbReference>
<proteinExistence type="inferred from homology"/>
<dbReference type="InterPro" id="IPR002213">
    <property type="entry name" value="UDP_glucos_trans"/>
</dbReference>
<dbReference type="OrthoDB" id="5488434at2"/>
<dbReference type="RefSeq" id="WP_090930912.1">
    <property type="nucleotide sequence ID" value="NZ_FNDJ01000004.1"/>
</dbReference>
<dbReference type="Proteomes" id="UP000199202">
    <property type="component" value="Unassembled WGS sequence"/>
</dbReference>
<organism evidence="6 7">
    <name type="scientific">Nonomuraea jiangxiensis</name>
    <dbReference type="NCBI Taxonomy" id="633440"/>
    <lineage>
        <taxon>Bacteria</taxon>
        <taxon>Bacillati</taxon>
        <taxon>Actinomycetota</taxon>
        <taxon>Actinomycetes</taxon>
        <taxon>Streptosporangiales</taxon>
        <taxon>Streptosporangiaceae</taxon>
        <taxon>Nonomuraea</taxon>
    </lineage>
</organism>
<dbReference type="EMBL" id="FNDJ01000004">
    <property type="protein sequence ID" value="SDI16932.1"/>
    <property type="molecule type" value="Genomic_DNA"/>
</dbReference>
<feature type="domain" description="Erythromycin biosynthesis protein CIII-like N-terminal" evidence="5">
    <location>
        <begin position="22"/>
        <end position="257"/>
    </location>
</feature>